<accession>A0A553PB42</accession>
<name>A0A553PB42_TIGCA</name>
<evidence type="ECO:0000313" key="12">
    <source>
        <dbReference type="EMBL" id="TRY74904.1"/>
    </source>
</evidence>
<dbReference type="Pfam" id="PF01432">
    <property type="entry name" value="Peptidase_M3"/>
    <property type="match status" value="1"/>
</dbReference>
<dbReference type="OMA" id="ALMFEYM"/>
<evidence type="ECO:0000256" key="10">
    <source>
        <dbReference type="RuleBase" id="RU003435"/>
    </source>
</evidence>
<keyword evidence="13" id="KW-1185">Reference proteome</keyword>
<dbReference type="GO" id="GO:0004222">
    <property type="term" value="F:metalloendopeptidase activity"/>
    <property type="evidence" value="ECO:0007669"/>
    <property type="project" value="InterPro"/>
</dbReference>
<dbReference type="STRING" id="6832.A0A553PB42"/>
<evidence type="ECO:0000256" key="9">
    <source>
        <dbReference type="ARBA" id="ARBA00023128"/>
    </source>
</evidence>
<dbReference type="CDD" id="cd06457">
    <property type="entry name" value="M3A_MIP"/>
    <property type="match status" value="1"/>
</dbReference>
<dbReference type="SUPFAM" id="SSF55486">
    <property type="entry name" value="Metalloproteases ('zincins'), catalytic domain"/>
    <property type="match status" value="1"/>
</dbReference>
<evidence type="ECO:0000256" key="2">
    <source>
        <dbReference type="ARBA" id="ARBA00006040"/>
    </source>
</evidence>
<dbReference type="InterPro" id="IPR024077">
    <property type="entry name" value="Neurolysin/TOP_dom2"/>
</dbReference>
<keyword evidence="7" id="KW-0809">Transit peptide</keyword>
<evidence type="ECO:0000256" key="7">
    <source>
        <dbReference type="ARBA" id="ARBA00022946"/>
    </source>
</evidence>
<proteinExistence type="inferred from homology"/>
<dbReference type="Gene3D" id="1.10.1370.10">
    <property type="entry name" value="Neurolysin, domain 3"/>
    <property type="match status" value="1"/>
</dbReference>
<reference evidence="12 13" key="1">
    <citation type="journal article" date="2018" name="Nat. Ecol. Evol.">
        <title>Genomic signatures of mitonuclear coevolution across populations of Tigriopus californicus.</title>
        <authorList>
            <person name="Barreto F.S."/>
            <person name="Watson E.T."/>
            <person name="Lima T.G."/>
            <person name="Willett C.S."/>
            <person name="Edmands S."/>
            <person name="Li W."/>
            <person name="Burton R.S."/>
        </authorList>
    </citation>
    <scope>NUCLEOTIDE SEQUENCE [LARGE SCALE GENOMIC DNA]</scope>
    <source>
        <strain evidence="12 13">San Diego</strain>
    </source>
</reference>
<comment type="subcellular location">
    <subcellularLocation>
        <location evidence="1">Mitochondrion</location>
    </subcellularLocation>
</comment>
<dbReference type="GO" id="GO:0006627">
    <property type="term" value="P:protein processing involved in protein targeting to mitochondrion"/>
    <property type="evidence" value="ECO:0007669"/>
    <property type="project" value="TreeGrafter"/>
</dbReference>
<evidence type="ECO:0000256" key="5">
    <source>
        <dbReference type="ARBA" id="ARBA00022801"/>
    </source>
</evidence>
<evidence type="ECO:0000256" key="8">
    <source>
        <dbReference type="ARBA" id="ARBA00023049"/>
    </source>
</evidence>
<dbReference type="InterPro" id="IPR033851">
    <property type="entry name" value="M3A_MIP"/>
</dbReference>
<evidence type="ECO:0000313" key="13">
    <source>
        <dbReference type="Proteomes" id="UP000318571"/>
    </source>
</evidence>
<evidence type="ECO:0000256" key="4">
    <source>
        <dbReference type="ARBA" id="ARBA00022723"/>
    </source>
</evidence>
<dbReference type="Proteomes" id="UP000318571">
    <property type="component" value="Chromosome 2"/>
</dbReference>
<evidence type="ECO:0000256" key="6">
    <source>
        <dbReference type="ARBA" id="ARBA00022833"/>
    </source>
</evidence>
<dbReference type="EMBL" id="VCGU01000005">
    <property type="protein sequence ID" value="TRY74904.1"/>
    <property type="molecule type" value="Genomic_DNA"/>
</dbReference>
<organism evidence="12 13">
    <name type="scientific">Tigriopus californicus</name>
    <name type="common">Marine copepod</name>
    <dbReference type="NCBI Taxonomy" id="6832"/>
    <lineage>
        <taxon>Eukaryota</taxon>
        <taxon>Metazoa</taxon>
        <taxon>Ecdysozoa</taxon>
        <taxon>Arthropoda</taxon>
        <taxon>Crustacea</taxon>
        <taxon>Multicrustacea</taxon>
        <taxon>Hexanauplia</taxon>
        <taxon>Copepoda</taxon>
        <taxon>Harpacticoida</taxon>
        <taxon>Harpacticidae</taxon>
        <taxon>Tigriopus</taxon>
    </lineage>
</organism>
<comment type="similarity">
    <text evidence="2 10">Belongs to the peptidase M3 family.</text>
</comment>
<evidence type="ECO:0000256" key="3">
    <source>
        <dbReference type="ARBA" id="ARBA00022670"/>
    </source>
</evidence>
<dbReference type="OrthoDB" id="17530at2759"/>
<dbReference type="GO" id="GO:0005739">
    <property type="term" value="C:mitochondrion"/>
    <property type="evidence" value="ECO:0007669"/>
    <property type="project" value="UniProtKB-SubCell"/>
</dbReference>
<keyword evidence="3 10" id="KW-0645">Protease</keyword>
<evidence type="ECO:0000256" key="1">
    <source>
        <dbReference type="ARBA" id="ARBA00004173"/>
    </source>
</evidence>
<dbReference type="GO" id="GO:0046872">
    <property type="term" value="F:metal ion binding"/>
    <property type="evidence" value="ECO:0007669"/>
    <property type="project" value="UniProtKB-UniRule"/>
</dbReference>
<dbReference type="Gene3D" id="3.40.390.10">
    <property type="entry name" value="Collagenase (Catalytic Domain)"/>
    <property type="match status" value="1"/>
</dbReference>
<dbReference type="InterPro" id="IPR001567">
    <property type="entry name" value="Pept_M3A_M3B_dom"/>
</dbReference>
<comment type="cofactor">
    <cofactor evidence="10">
        <name>Zn(2+)</name>
        <dbReference type="ChEBI" id="CHEBI:29105"/>
    </cofactor>
    <text evidence="10">Binds 1 zinc ion.</text>
</comment>
<feature type="domain" description="Peptidase M3A/M3B catalytic" evidence="11">
    <location>
        <begin position="242"/>
        <end position="682"/>
    </location>
</feature>
<dbReference type="AlphaFoldDB" id="A0A553PB42"/>
<dbReference type="InterPro" id="IPR045090">
    <property type="entry name" value="Pept_M3A_M3B"/>
</dbReference>
<evidence type="ECO:0000259" key="11">
    <source>
        <dbReference type="Pfam" id="PF01432"/>
    </source>
</evidence>
<dbReference type="InterPro" id="IPR024079">
    <property type="entry name" value="MetalloPept_cat_dom_sf"/>
</dbReference>
<keyword evidence="5 10" id="KW-0378">Hydrolase</keyword>
<keyword evidence="6 10" id="KW-0862">Zinc</keyword>
<protein>
    <recommendedName>
        <fullName evidence="11">Peptidase M3A/M3B catalytic domain-containing protein</fullName>
    </recommendedName>
</protein>
<comment type="caution">
    <text evidence="12">The sequence shown here is derived from an EMBL/GenBank/DDBJ whole genome shotgun (WGS) entry which is preliminary data.</text>
</comment>
<dbReference type="FunFam" id="3.40.390.10:FF:000013">
    <property type="entry name" value="Mitochondrial intermediate peptidase"/>
    <property type="match status" value="1"/>
</dbReference>
<keyword evidence="9" id="KW-0496">Mitochondrion</keyword>
<keyword evidence="4 10" id="KW-0479">Metal-binding</keyword>
<sequence length="702" mass="78745">MSSRVWLSSARGVSCLGRRAYRASGGLSPLGTAFNALKFPQILPQSAQTGLFQIPSLVRAEGFRELQEACLTRSAQLVDEACRPERGRLLARILDDLSDELCRVADLAEFVRLAHPDEAFASEAEAACIAVSGLVEQLNTHVGLYGALSEVVRDGDRFPESHVDQHVAKLFLLDFQQCGIHLDDDSRNMVVKLNDHILQLGQQFAAQAHRPRAVKKSVLPENMRHLFSLDGDNVVLNGLHFDNPNSLAREAAYKIYYGHDRHQEALLSDLLSQRHHLAVLCEYPTFAHRAMSESLGAHPENVATFLTHLSQGLRPRLDKDFGVLLAMKQAQNPMAKTLQVWDAPYYSVMAKRQWFDIDAQKISEYFSLGVCMEGLNEIFTRLFNVELVVEKPTPGEIWHNSVFKLAVVDLSTATVLGHIYCDFFSRQGKPHQDCHFTIRGGRLKNDGSYQNPVVVLMLNLPSPGWTSPTLMSSSNMDNLFHEMGHAMHSMLARTKYQHVTGTRCSTDFAEVPSTLMEYFSSDPRILARMSRHYKTGESLPLDMCERLCASKLVFGSIDIHTQLFYSSLDQVLHTRHPLKGSTTEILQQVHEDHHPLPYPEGTAWHHRFSHLVGYGARYYSYLMARSVASSIWQCHFQEDPLNGESGGRYRSECLSHGGGKPSHDLVSDFLGKEVLPEDLADALISELDAKTVVLNKATFRKP</sequence>
<keyword evidence="8 10" id="KW-0482">Metalloprotease</keyword>
<dbReference type="PANTHER" id="PTHR11804">
    <property type="entry name" value="PROTEASE M3 THIMET OLIGOPEPTIDASE-RELATED"/>
    <property type="match status" value="1"/>
</dbReference>
<dbReference type="PANTHER" id="PTHR11804:SF79">
    <property type="entry name" value="MITOCHONDRIAL INTERMEDIATE PEPTIDASE"/>
    <property type="match status" value="1"/>
</dbReference>
<gene>
    <name evidence="12" type="ORF">TCAL_00516</name>
</gene>
<dbReference type="GO" id="GO:0006518">
    <property type="term" value="P:peptide metabolic process"/>
    <property type="evidence" value="ECO:0007669"/>
    <property type="project" value="TreeGrafter"/>
</dbReference>